<comment type="caution">
    <text evidence="3">The sequence shown here is derived from an EMBL/GenBank/DDBJ whole genome shotgun (WGS) entry which is preliminary data.</text>
</comment>
<sequence length="86" mass="9625">MDDQAKPSSTSAPPPPPPSRPKWVLPYKTQNLRDHYSIGRKLGQGQFGTTFLCTHKTSGNKYACKSIPKESFFAKKITRMRGGKSR</sequence>
<dbReference type="Gene3D" id="3.30.200.20">
    <property type="entry name" value="Phosphorylase Kinase, domain 1"/>
    <property type="match status" value="1"/>
</dbReference>
<dbReference type="GO" id="GO:0005524">
    <property type="term" value="F:ATP binding"/>
    <property type="evidence" value="ECO:0007669"/>
    <property type="project" value="UniProtKB-UniRule"/>
</dbReference>
<organism evidence="3 4">
    <name type="scientific">Dovyalis caffra</name>
    <dbReference type="NCBI Taxonomy" id="77055"/>
    <lineage>
        <taxon>Eukaryota</taxon>
        <taxon>Viridiplantae</taxon>
        <taxon>Streptophyta</taxon>
        <taxon>Embryophyta</taxon>
        <taxon>Tracheophyta</taxon>
        <taxon>Spermatophyta</taxon>
        <taxon>Magnoliopsida</taxon>
        <taxon>eudicotyledons</taxon>
        <taxon>Gunneridae</taxon>
        <taxon>Pentapetalae</taxon>
        <taxon>rosids</taxon>
        <taxon>fabids</taxon>
        <taxon>Malpighiales</taxon>
        <taxon>Salicaceae</taxon>
        <taxon>Flacourtieae</taxon>
        <taxon>Dovyalis</taxon>
    </lineage>
</organism>
<keyword evidence="1" id="KW-0067">ATP-binding</keyword>
<keyword evidence="1" id="KW-0547">Nucleotide-binding</keyword>
<evidence type="ECO:0000256" key="2">
    <source>
        <dbReference type="SAM" id="MobiDB-lite"/>
    </source>
</evidence>
<dbReference type="InterPro" id="IPR017441">
    <property type="entry name" value="Protein_kinase_ATP_BS"/>
</dbReference>
<dbReference type="AlphaFoldDB" id="A0AAV1R5G8"/>
<dbReference type="Proteomes" id="UP001314170">
    <property type="component" value="Unassembled WGS sequence"/>
</dbReference>
<proteinExistence type="predicted"/>
<dbReference type="InterPro" id="IPR011009">
    <property type="entry name" value="Kinase-like_dom_sf"/>
</dbReference>
<feature type="binding site" evidence="1">
    <location>
        <position position="65"/>
    </location>
    <ligand>
        <name>ATP</name>
        <dbReference type="ChEBI" id="CHEBI:30616"/>
    </ligand>
</feature>
<accession>A0AAV1R5G8</accession>
<evidence type="ECO:0000313" key="3">
    <source>
        <dbReference type="EMBL" id="CAK7328564.1"/>
    </source>
</evidence>
<name>A0AAV1R5G8_9ROSI</name>
<reference evidence="3 4" key="1">
    <citation type="submission" date="2024-01" db="EMBL/GenBank/DDBJ databases">
        <authorList>
            <person name="Waweru B."/>
        </authorList>
    </citation>
    <scope>NUCLEOTIDE SEQUENCE [LARGE SCALE GENOMIC DNA]</scope>
</reference>
<dbReference type="EMBL" id="CAWUPB010000893">
    <property type="protein sequence ID" value="CAK7328564.1"/>
    <property type="molecule type" value="Genomic_DNA"/>
</dbReference>
<evidence type="ECO:0000256" key="1">
    <source>
        <dbReference type="PROSITE-ProRule" id="PRU10141"/>
    </source>
</evidence>
<evidence type="ECO:0008006" key="5">
    <source>
        <dbReference type="Google" id="ProtNLM"/>
    </source>
</evidence>
<keyword evidence="4" id="KW-1185">Reference proteome</keyword>
<feature type="region of interest" description="Disordered" evidence="2">
    <location>
        <begin position="1"/>
        <end position="24"/>
    </location>
</feature>
<evidence type="ECO:0000313" key="4">
    <source>
        <dbReference type="Proteomes" id="UP001314170"/>
    </source>
</evidence>
<gene>
    <name evidence="3" type="ORF">DCAF_LOCUS6290</name>
</gene>
<dbReference type="SUPFAM" id="SSF56112">
    <property type="entry name" value="Protein kinase-like (PK-like)"/>
    <property type="match status" value="1"/>
</dbReference>
<protein>
    <recommendedName>
        <fullName evidence="5">Calcium/calmodulin-dependent protein kinase</fullName>
    </recommendedName>
</protein>
<dbReference type="PROSITE" id="PS00107">
    <property type="entry name" value="PROTEIN_KINASE_ATP"/>
    <property type="match status" value="1"/>
</dbReference>